<accession>A0A929S148</accession>
<dbReference type="PANTHER" id="PTHR33910">
    <property type="entry name" value="PROTEIN TRANSLOCASE SUBUNIT SECE"/>
    <property type="match status" value="1"/>
</dbReference>
<evidence type="ECO:0000256" key="7">
    <source>
        <dbReference type="ARBA" id="ARBA00023010"/>
    </source>
</evidence>
<dbReference type="KEGG" id="agh:M3I41_02260"/>
<dbReference type="NCBIfam" id="TIGR00964">
    <property type="entry name" value="secE_bact"/>
    <property type="match status" value="1"/>
</dbReference>
<dbReference type="GO" id="GO:0008320">
    <property type="term" value="F:protein transmembrane transporter activity"/>
    <property type="evidence" value="ECO:0007669"/>
    <property type="project" value="UniProtKB-UniRule"/>
</dbReference>
<evidence type="ECO:0000256" key="9">
    <source>
        <dbReference type="HAMAP-Rule" id="MF_00422"/>
    </source>
</evidence>
<evidence type="ECO:0000256" key="4">
    <source>
        <dbReference type="ARBA" id="ARBA00022692"/>
    </source>
</evidence>
<evidence type="ECO:0000256" key="5">
    <source>
        <dbReference type="ARBA" id="ARBA00022927"/>
    </source>
</evidence>
<feature type="transmembrane region" description="Helical" evidence="9">
    <location>
        <begin position="43"/>
        <end position="64"/>
    </location>
</feature>
<evidence type="ECO:0000313" key="11">
    <source>
        <dbReference type="Proteomes" id="UP000830236"/>
    </source>
</evidence>
<keyword evidence="8 9" id="KW-0472">Membrane</keyword>
<dbReference type="PROSITE" id="PS01067">
    <property type="entry name" value="SECE_SEC61G"/>
    <property type="match status" value="1"/>
</dbReference>
<comment type="subunit">
    <text evidence="9">Component of the Sec protein translocase complex. Heterotrimer consisting of SecY, SecE and SecG subunits. The heterotrimers can form oligomers, although 1 heterotrimer is thought to be able to translocate proteins. Interacts with the ribosome. Interacts with SecDF, and other proteins may be involved. Interacts with SecA.</text>
</comment>
<comment type="similarity">
    <text evidence="9">Belongs to the SecE/SEC61-gamma family.</text>
</comment>
<dbReference type="InterPro" id="IPR001901">
    <property type="entry name" value="Translocase_SecE/Sec61-g"/>
</dbReference>
<dbReference type="EMBL" id="CP097095">
    <property type="protein sequence ID" value="UQF80123.1"/>
    <property type="molecule type" value="Genomic_DNA"/>
</dbReference>
<keyword evidence="4 9" id="KW-0812">Transmembrane</keyword>
<dbReference type="GO" id="GO:0005886">
    <property type="term" value="C:plasma membrane"/>
    <property type="evidence" value="ECO:0007669"/>
    <property type="project" value="UniProtKB-SubCell"/>
</dbReference>
<evidence type="ECO:0000256" key="1">
    <source>
        <dbReference type="ARBA" id="ARBA00004370"/>
    </source>
</evidence>
<keyword evidence="6 9" id="KW-1133">Transmembrane helix</keyword>
<evidence type="ECO:0000256" key="6">
    <source>
        <dbReference type="ARBA" id="ARBA00022989"/>
    </source>
</evidence>
<dbReference type="HAMAP" id="MF_00422">
    <property type="entry name" value="SecE"/>
    <property type="match status" value="1"/>
</dbReference>
<dbReference type="GO" id="GO:0009306">
    <property type="term" value="P:protein secretion"/>
    <property type="evidence" value="ECO:0007669"/>
    <property type="project" value="UniProtKB-UniRule"/>
</dbReference>
<keyword evidence="5 9" id="KW-0653">Protein transport</keyword>
<dbReference type="PANTHER" id="PTHR33910:SF1">
    <property type="entry name" value="PROTEIN TRANSLOCASE SUBUNIT SECE"/>
    <property type="match status" value="1"/>
</dbReference>
<keyword evidence="3 9" id="KW-1003">Cell membrane</keyword>
<proteinExistence type="inferred from homology"/>
<protein>
    <recommendedName>
        <fullName evidence="9">Protein translocase subunit SecE</fullName>
    </recommendedName>
</protein>
<keyword evidence="2 9" id="KW-0813">Transport</keyword>
<evidence type="ECO:0000313" key="10">
    <source>
        <dbReference type="EMBL" id="UQF80123.1"/>
    </source>
</evidence>
<dbReference type="Proteomes" id="UP000830236">
    <property type="component" value="Chromosome"/>
</dbReference>
<organism evidence="10 11">
    <name type="scientific">Actinomyces graevenitzii</name>
    <dbReference type="NCBI Taxonomy" id="55565"/>
    <lineage>
        <taxon>Bacteria</taxon>
        <taxon>Bacillati</taxon>
        <taxon>Actinomycetota</taxon>
        <taxon>Actinomycetes</taxon>
        <taxon>Actinomycetales</taxon>
        <taxon>Actinomycetaceae</taxon>
        <taxon>Actinomyces</taxon>
    </lineage>
</organism>
<comment type="subcellular location">
    <subcellularLocation>
        <location evidence="9">Cell membrane</location>
        <topology evidence="9">Single-pass membrane protein</topology>
    </subcellularLocation>
    <subcellularLocation>
        <location evidence="1">Membrane</location>
    </subcellularLocation>
</comment>
<dbReference type="InterPro" id="IPR038379">
    <property type="entry name" value="SecE_sf"/>
</dbReference>
<dbReference type="GO" id="GO:0006605">
    <property type="term" value="P:protein targeting"/>
    <property type="evidence" value="ECO:0007669"/>
    <property type="project" value="UniProtKB-UniRule"/>
</dbReference>
<evidence type="ECO:0000256" key="3">
    <source>
        <dbReference type="ARBA" id="ARBA00022475"/>
    </source>
</evidence>
<dbReference type="GO" id="GO:0043952">
    <property type="term" value="P:protein transport by the Sec complex"/>
    <property type="evidence" value="ECO:0007669"/>
    <property type="project" value="UniProtKB-UniRule"/>
</dbReference>
<reference evidence="10" key="1">
    <citation type="submission" date="2022-05" db="EMBL/GenBank/DDBJ databases">
        <title>Using nanopore sequencing to obtain complete genomes from saliva samples.</title>
        <authorList>
            <person name="Baker J.L."/>
        </authorList>
    </citation>
    <scope>NUCLEOTIDE SEQUENCE</scope>
    <source>
        <strain evidence="10">JCVI-JB-Ag32</strain>
    </source>
</reference>
<dbReference type="AlphaFoldDB" id="A0A929S148"/>
<evidence type="ECO:0000256" key="8">
    <source>
        <dbReference type="ARBA" id="ARBA00023136"/>
    </source>
</evidence>
<dbReference type="GO" id="GO:0065002">
    <property type="term" value="P:intracellular protein transmembrane transport"/>
    <property type="evidence" value="ECO:0007669"/>
    <property type="project" value="UniProtKB-UniRule"/>
</dbReference>
<dbReference type="Gene3D" id="1.20.5.1030">
    <property type="entry name" value="Preprotein translocase secy subunit"/>
    <property type="match status" value="1"/>
</dbReference>
<comment type="function">
    <text evidence="9">Essential subunit of the Sec protein translocation channel SecYEG. Clamps together the 2 halves of SecY. May contact the channel plug during translocation.</text>
</comment>
<evidence type="ECO:0000256" key="2">
    <source>
        <dbReference type="ARBA" id="ARBA00022448"/>
    </source>
</evidence>
<dbReference type="Pfam" id="PF00584">
    <property type="entry name" value="SecE"/>
    <property type="match status" value="1"/>
</dbReference>
<dbReference type="InterPro" id="IPR005807">
    <property type="entry name" value="SecE_bac"/>
</dbReference>
<gene>
    <name evidence="9 10" type="primary">secE</name>
    <name evidence="10" type="ORF">M3I41_02260</name>
</gene>
<keyword evidence="7 9" id="KW-0811">Translocation</keyword>
<sequence length="77" mass="9105">MSQVAKADRDQAQRRNLFARITLFIKQVIDELRKVVWPTRNSLWTYFLVVLVFITAIMLFVALIDAVFEQLVMWVFA</sequence>
<name>A0A929S148_9ACTO</name>